<dbReference type="Proteomes" id="UP000026960">
    <property type="component" value="Chromosome 10"/>
</dbReference>
<reference evidence="4" key="1">
    <citation type="journal article" date="2009" name="Rice">
        <title>De Novo Next Generation Sequencing of Plant Genomes.</title>
        <authorList>
            <person name="Rounsley S."/>
            <person name="Marri P.R."/>
            <person name="Yu Y."/>
            <person name="He R."/>
            <person name="Sisneros N."/>
            <person name="Goicoechea J.L."/>
            <person name="Lee S.J."/>
            <person name="Angelova A."/>
            <person name="Kudrna D."/>
            <person name="Luo M."/>
            <person name="Affourtit J."/>
            <person name="Desany B."/>
            <person name="Knight J."/>
            <person name="Niazi F."/>
            <person name="Egholm M."/>
            <person name="Wing R.A."/>
        </authorList>
    </citation>
    <scope>NUCLEOTIDE SEQUENCE [LARGE SCALE GENOMIC DNA]</scope>
    <source>
        <strain evidence="4">cv. IRGC 105608</strain>
    </source>
</reference>
<evidence type="ECO:0000256" key="3">
    <source>
        <dbReference type="SAM" id="SignalP"/>
    </source>
</evidence>
<dbReference type="AlphaFoldDB" id="A0A0D3HFF8"/>
<name>A0A0D3HFF8_9ORYZ</name>
<dbReference type="EnsemblPlants" id="OBART10G15140.1">
    <property type="protein sequence ID" value="OBART10G15140.1"/>
    <property type="gene ID" value="OBART10G15140"/>
</dbReference>
<feature type="chain" id="PRO_5002263541" evidence="3">
    <location>
        <begin position="21"/>
        <end position="566"/>
    </location>
</feature>
<evidence type="ECO:0000256" key="1">
    <source>
        <dbReference type="SAM" id="MobiDB-lite"/>
    </source>
</evidence>
<keyword evidence="2" id="KW-1133">Transmembrane helix</keyword>
<organism evidence="4">
    <name type="scientific">Oryza barthii</name>
    <dbReference type="NCBI Taxonomy" id="65489"/>
    <lineage>
        <taxon>Eukaryota</taxon>
        <taxon>Viridiplantae</taxon>
        <taxon>Streptophyta</taxon>
        <taxon>Embryophyta</taxon>
        <taxon>Tracheophyta</taxon>
        <taxon>Spermatophyta</taxon>
        <taxon>Magnoliopsida</taxon>
        <taxon>Liliopsida</taxon>
        <taxon>Poales</taxon>
        <taxon>Poaceae</taxon>
        <taxon>BOP clade</taxon>
        <taxon>Oryzoideae</taxon>
        <taxon>Oryzeae</taxon>
        <taxon>Oryzinae</taxon>
        <taxon>Oryza</taxon>
    </lineage>
</organism>
<feature type="region of interest" description="Disordered" evidence="1">
    <location>
        <begin position="26"/>
        <end position="63"/>
    </location>
</feature>
<keyword evidence="2" id="KW-0472">Membrane</keyword>
<dbReference type="PaxDb" id="65489-OBART10G15140.1"/>
<keyword evidence="3" id="KW-0732">Signal</keyword>
<sequence length="566" mass="62113">MTMLCGVACWAWRTLVGASARRCPRRRRPTAAGVEATTRSSATGAVNKKESGSGTWRPLLAPGKALPGGSFSCRLKTSAAEEDDDGAAPARVALKLASLTALLWLPALVGLLIGCPTLTTIGFAAASSSTLRLADHRIRRHLLLLHHAAAFSSLSSSSSSRLPGTRYHGYQVLGITVLGTRYQPIRHCLLLLLHHVAAFSSLSLSLSLSLSSSSSSKLPGTIYHGYQVQGITGTRYQVSRYQIPGTSRYQILGTKVDKTLGTAVIGVLEAFKSMVSGQHGRFHRVVVANILKNLCAYAKPDSDCQYSMQKFSVDNISMALRTMYQTDNLIGEDMEAFLGLVLQFSKLLCETDFIEAVNGNGIGLRNFVQKLKLILKQANSHRTEASVHPGIRRSAIEQVIWMAQLKPEPHCIDCEMRDDLVMAQQTARRAWQENFKLSSGGVSVLEYEESLRSVASRVLKLILGVGMKTVGNDRKNPLPFPFSFYFLENRIGMVYSEMVTISVMSVYRKQNRRNGNLPMSAGSRKFMSETANRGIIPHLTIYEDDLIISPLHDHAATPHTTPLYDD</sequence>
<keyword evidence="2" id="KW-0812">Transmembrane</keyword>
<dbReference type="PANTHER" id="PTHR33115:SF50">
    <property type="entry name" value="ARM REPEAT SUPERFAMILY PROTEIN"/>
    <property type="match status" value="1"/>
</dbReference>
<evidence type="ECO:0000313" key="5">
    <source>
        <dbReference type="Proteomes" id="UP000026960"/>
    </source>
</evidence>
<proteinExistence type="predicted"/>
<reference evidence="4" key="2">
    <citation type="submission" date="2015-03" db="UniProtKB">
        <authorList>
            <consortium name="EnsemblPlants"/>
        </authorList>
    </citation>
    <scope>IDENTIFICATION</scope>
</reference>
<dbReference type="STRING" id="65489.A0A0D3HFF8"/>
<keyword evidence="5" id="KW-1185">Reference proteome</keyword>
<dbReference type="Gramene" id="OBART10G15140.1">
    <property type="protein sequence ID" value="OBART10G15140.1"/>
    <property type="gene ID" value="OBART10G15140"/>
</dbReference>
<protein>
    <submittedName>
        <fullName evidence="4">Uncharacterized protein</fullName>
    </submittedName>
</protein>
<evidence type="ECO:0000313" key="4">
    <source>
        <dbReference type="EnsemblPlants" id="OBART10G15140.1"/>
    </source>
</evidence>
<dbReference type="PANTHER" id="PTHR33115">
    <property type="entry name" value="ARM REPEAT SUPERFAMILY PROTEIN"/>
    <property type="match status" value="1"/>
</dbReference>
<dbReference type="HOGENOM" id="CLU_481806_0_0_1"/>
<evidence type="ECO:0000256" key="2">
    <source>
        <dbReference type="SAM" id="Phobius"/>
    </source>
</evidence>
<feature type="signal peptide" evidence="3">
    <location>
        <begin position="1"/>
        <end position="20"/>
    </location>
</feature>
<feature type="transmembrane region" description="Helical" evidence="2">
    <location>
        <begin position="103"/>
        <end position="131"/>
    </location>
</feature>
<accession>A0A0D3HFF8</accession>